<name>A0A1F5MKE0_9BACT</name>
<reference evidence="1 2" key="1">
    <citation type="journal article" date="2016" name="Nat. Commun.">
        <title>Thousands of microbial genomes shed light on interconnected biogeochemical processes in an aquifer system.</title>
        <authorList>
            <person name="Anantharaman K."/>
            <person name="Brown C.T."/>
            <person name="Hug L.A."/>
            <person name="Sharon I."/>
            <person name="Castelle C.J."/>
            <person name="Probst A.J."/>
            <person name="Thomas B.C."/>
            <person name="Singh A."/>
            <person name="Wilkins M.J."/>
            <person name="Karaoz U."/>
            <person name="Brodie E.L."/>
            <person name="Williams K.H."/>
            <person name="Hubbard S.S."/>
            <person name="Banfield J.F."/>
        </authorList>
    </citation>
    <scope>NUCLEOTIDE SEQUENCE [LARGE SCALE GENOMIC DNA]</scope>
</reference>
<evidence type="ECO:0000313" key="1">
    <source>
        <dbReference type="EMBL" id="OGE65857.1"/>
    </source>
</evidence>
<organism evidence="1 2">
    <name type="scientific">Candidatus Daviesbacteria bacterium RIFCSPLOWO2_01_FULL_40_24</name>
    <dbReference type="NCBI Taxonomy" id="1797787"/>
    <lineage>
        <taxon>Bacteria</taxon>
        <taxon>Candidatus Daviesiibacteriota</taxon>
    </lineage>
</organism>
<gene>
    <name evidence="1" type="ORF">A3B49_03300</name>
</gene>
<dbReference type="Proteomes" id="UP000178017">
    <property type="component" value="Unassembled WGS sequence"/>
</dbReference>
<sequence>MTDQSNLEKKDIATPKKEGTAPEFVYVNMDPRFASSVFTVPTLDTRLPENTDLQSTSKGLTVRLINNGKFMSNKWNPERFDVKDWAISTPIDSVQIWDETLTGEELLERRRELIDEFLKRQLGSDEAVRQTRGIIEQNGLQEGSYLYRAIREEELRRINRGEHPWFSHLDPSANFESESMFRSEGSQARYYAGKTGEDYSGKIIRWKIEEPLFYRPAGMMPPRVVPLFSHFAPKDIEVSSDGGANFIALAITK</sequence>
<protein>
    <submittedName>
        <fullName evidence="1">Uncharacterized protein</fullName>
    </submittedName>
</protein>
<accession>A0A1F5MKE0</accession>
<dbReference type="EMBL" id="MFDO01000004">
    <property type="protein sequence ID" value="OGE65857.1"/>
    <property type="molecule type" value="Genomic_DNA"/>
</dbReference>
<evidence type="ECO:0000313" key="2">
    <source>
        <dbReference type="Proteomes" id="UP000178017"/>
    </source>
</evidence>
<proteinExistence type="predicted"/>
<comment type="caution">
    <text evidence="1">The sequence shown here is derived from an EMBL/GenBank/DDBJ whole genome shotgun (WGS) entry which is preliminary data.</text>
</comment>
<dbReference type="AlphaFoldDB" id="A0A1F5MKE0"/>